<evidence type="ECO:0000256" key="3">
    <source>
        <dbReference type="ARBA" id="ARBA00022692"/>
    </source>
</evidence>
<dbReference type="AlphaFoldDB" id="A0A6A5U5L7"/>
<evidence type="ECO:0000256" key="2">
    <source>
        <dbReference type="ARBA" id="ARBA00007262"/>
    </source>
</evidence>
<dbReference type="GO" id="GO:0016020">
    <property type="term" value="C:membrane"/>
    <property type="evidence" value="ECO:0007669"/>
    <property type="project" value="UniProtKB-SubCell"/>
</dbReference>
<keyword evidence="3 7" id="KW-0812">Transmembrane</keyword>
<sequence>MGNFFTKTEDSLRESGMNNSFQARVEDDPDEPSQTSNGRPDTNHPPSSLSIDQTLTEALKVICCNHWGALSLIAIFEAKMMLSMFVDAMKAQIMDFGDQLRDALSDAIAAIKKFDIPGKAREAKKWMKEHPKETAIIAACIIIPIVCAALTPVVLGGLGFTASGVAAGSIAAGIQAGIGNVAVGSLFALLTSAGMGGFGVPIVIGTVFGASALGCGGLAVWNKYRGKSGGGASDNEGDGGPPPSAGPLLLKDEEEEEEDKETG</sequence>
<feature type="transmembrane region" description="Helical" evidence="7">
    <location>
        <begin position="202"/>
        <end position="221"/>
    </location>
</feature>
<organism evidence="8 9">
    <name type="scientific">Byssothecium circinans</name>
    <dbReference type="NCBI Taxonomy" id="147558"/>
    <lineage>
        <taxon>Eukaryota</taxon>
        <taxon>Fungi</taxon>
        <taxon>Dikarya</taxon>
        <taxon>Ascomycota</taxon>
        <taxon>Pezizomycotina</taxon>
        <taxon>Dothideomycetes</taxon>
        <taxon>Pleosporomycetidae</taxon>
        <taxon>Pleosporales</taxon>
        <taxon>Massarineae</taxon>
        <taxon>Massarinaceae</taxon>
        <taxon>Byssothecium</taxon>
    </lineage>
</organism>
<keyword evidence="9" id="KW-1185">Reference proteome</keyword>
<evidence type="ECO:0000313" key="9">
    <source>
        <dbReference type="Proteomes" id="UP000800035"/>
    </source>
</evidence>
<evidence type="ECO:0000256" key="1">
    <source>
        <dbReference type="ARBA" id="ARBA00004141"/>
    </source>
</evidence>
<evidence type="ECO:0000256" key="5">
    <source>
        <dbReference type="ARBA" id="ARBA00023136"/>
    </source>
</evidence>
<accession>A0A6A5U5L7</accession>
<dbReference type="EMBL" id="ML976984">
    <property type="protein sequence ID" value="KAF1959610.1"/>
    <property type="molecule type" value="Genomic_DNA"/>
</dbReference>
<comment type="similarity">
    <text evidence="2">Belongs to the IFI6/IFI27 family.</text>
</comment>
<dbReference type="PANTHER" id="PTHR16932">
    <property type="entry name" value="INTERFERON ALPHA-INDUCIBLE PROTEIN 27"/>
    <property type="match status" value="1"/>
</dbReference>
<dbReference type="InterPro" id="IPR009311">
    <property type="entry name" value="IFI6/IFI27-like"/>
</dbReference>
<feature type="transmembrane region" description="Helical" evidence="7">
    <location>
        <begin position="166"/>
        <end position="190"/>
    </location>
</feature>
<feature type="compositionally biased region" description="Polar residues" evidence="6">
    <location>
        <begin position="32"/>
        <end position="49"/>
    </location>
</feature>
<feature type="compositionally biased region" description="Acidic residues" evidence="6">
    <location>
        <begin position="252"/>
        <end position="263"/>
    </location>
</feature>
<comment type="subcellular location">
    <subcellularLocation>
        <location evidence="1">Membrane</location>
        <topology evidence="1">Multi-pass membrane protein</topology>
    </subcellularLocation>
</comment>
<gene>
    <name evidence="8" type="ORF">CC80DRAFT_501811</name>
</gene>
<dbReference type="PANTHER" id="PTHR16932:SF18">
    <property type="entry name" value="INTERFERON, ALPHA-INDUCIBLE PROTEIN 27-LIKE 2"/>
    <property type="match status" value="1"/>
</dbReference>
<dbReference type="Pfam" id="PF06140">
    <property type="entry name" value="Ifi-6-16"/>
    <property type="match status" value="1"/>
</dbReference>
<dbReference type="Gene3D" id="6.10.110.10">
    <property type="match status" value="1"/>
</dbReference>
<evidence type="ECO:0000256" key="4">
    <source>
        <dbReference type="ARBA" id="ARBA00022989"/>
    </source>
</evidence>
<dbReference type="Proteomes" id="UP000800035">
    <property type="component" value="Unassembled WGS sequence"/>
</dbReference>
<dbReference type="OrthoDB" id="440424at2759"/>
<dbReference type="InterPro" id="IPR038213">
    <property type="entry name" value="IFI6/IFI27-like_sf"/>
</dbReference>
<name>A0A6A5U5L7_9PLEO</name>
<keyword evidence="4 7" id="KW-1133">Transmembrane helix</keyword>
<evidence type="ECO:0000313" key="8">
    <source>
        <dbReference type="EMBL" id="KAF1959610.1"/>
    </source>
</evidence>
<evidence type="ECO:0000256" key="6">
    <source>
        <dbReference type="SAM" id="MobiDB-lite"/>
    </source>
</evidence>
<keyword evidence="5 7" id="KW-0472">Membrane</keyword>
<reference evidence="8" key="1">
    <citation type="journal article" date="2020" name="Stud. Mycol.">
        <title>101 Dothideomycetes genomes: a test case for predicting lifestyles and emergence of pathogens.</title>
        <authorList>
            <person name="Haridas S."/>
            <person name="Albert R."/>
            <person name="Binder M."/>
            <person name="Bloem J."/>
            <person name="Labutti K."/>
            <person name="Salamov A."/>
            <person name="Andreopoulos B."/>
            <person name="Baker S."/>
            <person name="Barry K."/>
            <person name="Bills G."/>
            <person name="Bluhm B."/>
            <person name="Cannon C."/>
            <person name="Castanera R."/>
            <person name="Culley D."/>
            <person name="Daum C."/>
            <person name="Ezra D."/>
            <person name="Gonzalez J."/>
            <person name="Henrissat B."/>
            <person name="Kuo A."/>
            <person name="Liang C."/>
            <person name="Lipzen A."/>
            <person name="Lutzoni F."/>
            <person name="Magnuson J."/>
            <person name="Mondo S."/>
            <person name="Nolan M."/>
            <person name="Ohm R."/>
            <person name="Pangilinan J."/>
            <person name="Park H.-J."/>
            <person name="Ramirez L."/>
            <person name="Alfaro M."/>
            <person name="Sun H."/>
            <person name="Tritt A."/>
            <person name="Yoshinaga Y."/>
            <person name="Zwiers L.-H."/>
            <person name="Turgeon B."/>
            <person name="Goodwin S."/>
            <person name="Spatafora J."/>
            <person name="Crous P."/>
            <person name="Grigoriev I."/>
        </authorList>
    </citation>
    <scope>NUCLEOTIDE SEQUENCE</scope>
    <source>
        <strain evidence="8">CBS 675.92</strain>
    </source>
</reference>
<protein>
    <submittedName>
        <fullName evidence="8">Uncharacterized protein</fullName>
    </submittedName>
</protein>
<feature type="region of interest" description="Disordered" evidence="6">
    <location>
        <begin position="1"/>
        <end position="49"/>
    </location>
</feature>
<proteinExistence type="inferred from homology"/>
<feature type="transmembrane region" description="Helical" evidence="7">
    <location>
        <begin position="134"/>
        <end position="160"/>
    </location>
</feature>
<evidence type="ECO:0000256" key="7">
    <source>
        <dbReference type="SAM" id="Phobius"/>
    </source>
</evidence>
<feature type="region of interest" description="Disordered" evidence="6">
    <location>
        <begin position="229"/>
        <end position="263"/>
    </location>
</feature>